<organism evidence="5 6">
    <name type="scientific">Coprococcus eutactus</name>
    <dbReference type="NCBI Taxonomy" id="33043"/>
    <lineage>
        <taxon>Bacteria</taxon>
        <taxon>Bacillati</taxon>
        <taxon>Bacillota</taxon>
        <taxon>Clostridia</taxon>
        <taxon>Lachnospirales</taxon>
        <taxon>Lachnospiraceae</taxon>
        <taxon>Coprococcus</taxon>
    </lineage>
</organism>
<evidence type="ECO:0000256" key="1">
    <source>
        <dbReference type="ARBA" id="ARBA00023015"/>
    </source>
</evidence>
<dbReference type="PANTHER" id="PTHR40661">
    <property type="match status" value="1"/>
</dbReference>
<protein>
    <recommendedName>
        <fullName evidence="4">Peptidase S24/S26A/S26B/S26C domain-containing protein</fullName>
    </recommendedName>
</protein>
<keyword evidence="3" id="KW-0804">Transcription</keyword>
<dbReference type="InterPro" id="IPR015927">
    <property type="entry name" value="Peptidase_S24_S26A/B/C"/>
</dbReference>
<dbReference type="Proteomes" id="UP000660047">
    <property type="component" value="Unassembled WGS sequence"/>
</dbReference>
<reference evidence="5" key="1">
    <citation type="submission" date="2020-06" db="EMBL/GenBank/DDBJ databases">
        <title>Characterization of fructooligosaccharide metabolism and fructooligosaccharide-degrading enzymes in human commensal butyrate producers.</title>
        <authorList>
            <person name="Tanno H."/>
            <person name="Fujii T."/>
            <person name="Hirano K."/>
            <person name="Maeno S."/>
            <person name="Tonozuka T."/>
            <person name="Sakamoto M."/>
            <person name="Ohkuma M."/>
            <person name="Tochio T."/>
            <person name="Endo A."/>
        </authorList>
    </citation>
    <scope>NUCLEOTIDE SEQUENCE</scope>
    <source>
        <strain evidence="5">JCM 31265</strain>
    </source>
</reference>
<comment type="caution">
    <text evidence="5">The sequence shown here is derived from an EMBL/GenBank/DDBJ whole genome shotgun (WGS) entry which is preliminary data.</text>
</comment>
<gene>
    <name evidence="5" type="ORF">COEU31_12460</name>
</gene>
<proteinExistence type="predicted"/>
<sequence>MHASGKYEKHVCQIIPFRRAITVYENAVSAGTGNFLEDGPSRTLNIDEALLPENTSFGVKISGDSMEPEFHDGDIAWVIKQETVENGEIGIFSLNGDAYIKKLREDNESIFLVSLNKKYAPIRVSENDRFDVFGKVVGTGNATDLSI</sequence>
<keyword evidence="2" id="KW-0238">DNA-binding</keyword>
<evidence type="ECO:0000313" key="6">
    <source>
        <dbReference type="Proteomes" id="UP000660047"/>
    </source>
</evidence>
<dbReference type="AlphaFoldDB" id="A0AAI9K237"/>
<evidence type="ECO:0000313" key="5">
    <source>
        <dbReference type="EMBL" id="GFO94200.1"/>
    </source>
</evidence>
<dbReference type="RefSeq" id="WP_082431318.1">
    <property type="nucleotide sequence ID" value="NZ_BLYL01000005.1"/>
</dbReference>
<dbReference type="InterPro" id="IPR039418">
    <property type="entry name" value="LexA-like"/>
</dbReference>
<dbReference type="CDD" id="cd06529">
    <property type="entry name" value="S24_LexA-like"/>
    <property type="match status" value="1"/>
</dbReference>
<name>A0AAI9K237_9FIRM</name>
<dbReference type="PANTHER" id="PTHR40661:SF1">
    <property type="entry name" value="HTH CRO_C1-TYPE DOMAIN-CONTAINING PROTEIN"/>
    <property type="match status" value="1"/>
</dbReference>
<dbReference type="EMBL" id="BLYL01000005">
    <property type="protein sequence ID" value="GFO94200.1"/>
    <property type="molecule type" value="Genomic_DNA"/>
</dbReference>
<feature type="domain" description="Peptidase S24/S26A/S26B/S26C" evidence="4">
    <location>
        <begin position="23"/>
        <end position="137"/>
    </location>
</feature>
<dbReference type="Gene3D" id="2.10.109.10">
    <property type="entry name" value="Umud Fragment, subunit A"/>
    <property type="match status" value="1"/>
</dbReference>
<dbReference type="GO" id="GO:0003677">
    <property type="term" value="F:DNA binding"/>
    <property type="evidence" value="ECO:0007669"/>
    <property type="project" value="UniProtKB-KW"/>
</dbReference>
<keyword evidence="1" id="KW-0805">Transcription regulation</keyword>
<dbReference type="SUPFAM" id="SSF51306">
    <property type="entry name" value="LexA/Signal peptidase"/>
    <property type="match status" value="1"/>
</dbReference>
<evidence type="ECO:0000256" key="2">
    <source>
        <dbReference type="ARBA" id="ARBA00023125"/>
    </source>
</evidence>
<dbReference type="InterPro" id="IPR036286">
    <property type="entry name" value="LexA/Signal_pep-like_sf"/>
</dbReference>
<evidence type="ECO:0000256" key="3">
    <source>
        <dbReference type="ARBA" id="ARBA00023163"/>
    </source>
</evidence>
<evidence type="ECO:0000259" key="4">
    <source>
        <dbReference type="Pfam" id="PF00717"/>
    </source>
</evidence>
<dbReference type="Pfam" id="PF00717">
    <property type="entry name" value="Peptidase_S24"/>
    <property type="match status" value="1"/>
</dbReference>
<accession>A0AAI9K237</accession>